<dbReference type="Gene3D" id="1.25.40.10">
    <property type="entry name" value="Tetratricopeptide repeat domain"/>
    <property type="match status" value="4"/>
</dbReference>
<evidence type="ECO:0000313" key="3">
    <source>
        <dbReference type="EMBL" id="KAG0491000.1"/>
    </source>
</evidence>
<accession>A0A835REV3</accession>
<feature type="repeat" description="PPR" evidence="2">
    <location>
        <begin position="69"/>
        <end position="103"/>
    </location>
</feature>
<dbReference type="InterPro" id="IPR002885">
    <property type="entry name" value="PPR_rpt"/>
</dbReference>
<dbReference type="PROSITE" id="PS51375">
    <property type="entry name" value="PPR"/>
    <property type="match status" value="4"/>
</dbReference>
<evidence type="ECO:0000256" key="2">
    <source>
        <dbReference type="PROSITE-ProRule" id="PRU00708"/>
    </source>
</evidence>
<feature type="repeat" description="PPR" evidence="2">
    <location>
        <begin position="170"/>
        <end position="204"/>
    </location>
</feature>
<dbReference type="AlphaFoldDB" id="A0A835REV3"/>
<reference evidence="3 4" key="1">
    <citation type="journal article" date="2020" name="Nat. Food">
        <title>A phased Vanilla planifolia genome enables genetic improvement of flavour and production.</title>
        <authorList>
            <person name="Hasing T."/>
            <person name="Tang H."/>
            <person name="Brym M."/>
            <person name="Khazi F."/>
            <person name="Huang T."/>
            <person name="Chambers A.H."/>
        </authorList>
    </citation>
    <scope>NUCLEOTIDE SEQUENCE [LARGE SCALE GENOMIC DNA]</scope>
    <source>
        <tissue evidence="3">Leaf</tissue>
    </source>
</reference>
<dbReference type="Proteomes" id="UP000639772">
    <property type="component" value="Chromosome 3"/>
</dbReference>
<dbReference type="Pfam" id="PF01535">
    <property type="entry name" value="PPR"/>
    <property type="match status" value="3"/>
</dbReference>
<evidence type="ECO:0000256" key="1">
    <source>
        <dbReference type="ARBA" id="ARBA00022737"/>
    </source>
</evidence>
<gene>
    <name evidence="3" type="ORF">HPP92_007863</name>
</gene>
<sequence length="516" mass="57041">MKAHPSPTLLLHLSKSSLTISGTRQLHAVLITSSSAANPSIIIQTLRSYAAHDDFLSARQLFDKIPDKKVIFWNSMIRGYAKRHDFSDAFSLFNWMKISGAKPDNYTYACLLRACLDDSNPNGVKILHVPVLCSGLCSDLITGSALMNSYSRLGLVIDARTVFDGMLHRDLVLWNVMISGFGYGGYWREGVKFFNLMRHSGQIHDAYTLVGLMSCFSDSTLLPIACGVHGICLKGGHDCVEHVCSSLVRMYTRCNCLESGYGVFRKISTPDLVTWSALISGFSQSGKCKEALDLFKETICSGKKPDAILLASVLSACALMAAARPCKELHGYIFRTEMCSNISVSCALIGSHGLGKRALDLFEEMLQEGFRPDQATFSAVLCACCHSGLLKEGWTLFRRMKEDYSIVAQVEHYLYMVKLLANDGQLKEAYDLIQTIPICPDPGVLGAFLWGCSYNGYSDLGEAIAHRLFKLDPGKTAYRVILSNMYAAAKKWGDAILMRDDILRKGLQKTPGFSWI</sequence>
<dbReference type="EMBL" id="JADCNM010000003">
    <property type="protein sequence ID" value="KAG0491000.1"/>
    <property type="molecule type" value="Genomic_DNA"/>
</dbReference>
<evidence type="ECO:0008006" key="5">
    <source>
        <dbReference type="Google" id="ProtNLM"/>
    </source>
</evidence>
<proteinExistence type="predicted"/>
<evidence type="ECO:0000313" key="4">
    <source>
        <dbReference type="Proteomes" id="UP000639772"/>
    </source>
</evidence>
<dbReference type="GO" id="GO:0099402">
    <property type="term" value="P:plant organ development"/>
    <property type="evidence" value="ECO:0007669"/>
    <property type="project" value="UniProtKB-ARBA"/>
</dbReference>
<protein>
    <recommendedName>
        <fullName evidence="5">Pentatricopeptide repeat-containing protein</fullName>
    </recommendedName>
</protein>
<dbReference type="Pfam" id="PF20431">
    <property type="entry name" value="E_motif"/>
    <property type="match status" value="1"/>
</dbReference>
<dbReference type="GO" id="GO:0003723">
    <property type="term" value="F:RNA binding"/>
    <property type="evidence" value="ECO:0007669"/>
    <property type="project" value="InterPro"/>
</dbReference>
<dbReference type="FunFam" id="1.25.40.10:FF:000158">
    <property type="entry name" value="pentatricopeptide repeat-containing protein At2g33680"/>
    <property type="match status" value="1"/>
</dbReference>
<dbReference type="InterPro" id="IPR046848">
    <property type="entry name" value="E_motif"/>
</dbReference>
<dbReference type="FunFam" id="1.25.40.10:FF:000351">
    <property type="entry name" value="Pentatricopeptide repeat-containing protein"/>
    <property type="match status" value="1"/>
</dbReference>
<name>A0A835REV3_VANPL</name>
<keyword evidence="1" id="KW-0677">Repeat</keyword>
<dbReference type="NCBIfam" id="TIGR00756">
    <property type="entry name" value="PPR"/>
    <property type="match status" value="4"/>
</dbReference>
<feature type="repeat" description="PPR" evidence="2">
    <location>
        <begin position="271"/>
        <end position="305"/>
    </location>
</feature>
<dbReference type="PANTHER" id="PTHR47926">
    <property type="entry name" value="PENTATRICOPEPTIDE REPEAT-CONTAINING PROTEIN"/>
    <property type="match status" value="1"/>
</dbReference>
<dbReference type="Pfam" id="PF13041">
    <property type="entry name" value="PPR_2"/>
    <property type="match status" value="2"/>
</dbReference>
<dbReference type="OrthoDB" id="185373at2759"/>
<dbReference type="InterPro" id="IPR011990">
    <property type="entry name" value="TPR-like_helical_dom_sf"/>
</dbReference>
<comment type="caution">
    <text evidence="3">The sequence shown here is derived from an EMBL/GenBank/DDBJ whole genome shotgun (WGS) entry which is preliminary data.</text>
</comment>
<dbReference type="InterPro" id="IPR046960">
    <property type="entry name" value="PPR_At4g14850-like_plant"/>
</dbReference>
<feature type="repeat" description="PPR" evidence="2">
    <location>
        <begin position="373"/>
        <end position="403"/>
    </location>
</feature>
<organism evidence="3 4">
    <name type="scientific">Vanilla planifolia</name>
    <name type="common">Vanilla</name>
    <dbReference type="NCBI Taxonomy" id="51239"/>
    <lineage>
        <taxon>Eukaryota</taxon>
        <taxon>Viridiplantae</taxon>
        <taxon>Streptophyta</taxon>
        <taxon>Embryophyta</taxon>
        <taxon>Tracheophyta</taxon>
        <taxon>Spermatophyta</taxon>
        <taxon>Magnoliopsida</taxon>
        <taxon>Liliopsida</taxon>
        <taxon>Asparagales</taxon>
        <taxon>Orchidaceae</taxon>
        <taxon>Vanilloideae</taxon>
        <taxon>Vanilleae</taxon>
        <taxon>Vanilla</taxon>
    </lineage>
</organism>
<dbReference type="GO" id="GO:0009451">
    <property type="term" value="P:RNA modification"/>
    <property type="evidence" value="ECO:0007669"/>
    <property type="project" value="InterPro"/>
</dbReference>